<dbReference type="InterPro" id="IPR044878">
    <property type="entry name" value="UbiA_sf"/>
</dbReference>
<evidence type="ECO:0000256" key="6">
    <source>
        <dbReference type="ARBA" id="ARBA00023133"/>
    </source>
</evidence>
<evidence type="ECO:0000256" key="3">
    <source>
        <dbReference type="ARBA" id="ARBA00022679"/>
    </source>
</evidence>
<evidence type="ECO:0000256" key="8">
    <source>
        <dbReference type="ARBA" id="ARBA00047690"/>
    </source>
</evidence>
<dbReference type="Pfam" id="PF01040">
    <property type="entry name" value="UbiA"/>
    <property type="match status" value="1"/>
</dbReference>
<dbReference type="CDD" id="cd13957">
    <property type="entry name" value="PT_UbiA_Cox10"/>
    <property type="match status" value="1"/>
</dbReference>
<dbReference type="NCBIfam" id="TIGR01473">
    <property type="entry name" value="cyoE_ctaB"/>
    <property type="match status" value="1"/>
</dbReference>
<dbReference type="NCBIfam" id="NF003348">
    <property type="entry name" value="PRK04375.1-1"/>
    <property type="match status" value="1"/>
</dbReference>
<reference evidence="11" key="1">
    <citation type="submission" date="2017-06" db="EMBL/GenBank/DDBJ databases">
        <authorList>
            <person name="Varghese N."/>
            <person name="Submissions S."/>
        </authorList>
    </citation>
    <scope>NUCLEOTIDE SEQUENCE [LARGE SCALE GENOMIC DNA]</scope>
    <source>
        <strain evidence="11">ANC 5114</strain>
    </source>
</reference>
<accession>A0A217EED0</accession>
<sequence length="308" mass="34656">MGNELPPFQHDALNHIMLKKYIFLTKPGIIFGNFVTTLGGFFLAAQGSIDILLFILTLVGTVLVVASGCVVNNYIDQDIDHKMERTQNRALVTKAINPTVALIFAFVLGILGLGILWIFTNIYAFGFAILGFIVYVFFYSLWSKRTSIHQTVIGSISGACPPVIGYTAVSHEFDVAALLVFLAYALWQMPHSWGIAIYRFDDYKIAGIPILPVARSIQRTKIESLIYVCLFTAVLNGLYCFHYTNIFFLIIFNSLCGYWIYLSVIGFKAENDQLWAKRYFLYSVILITALSVSFLFSYNAQAPHLPIF</sequence>
<evidence type="ECO:0000256" key="5">
    <source>
        <dbReference type="ARBA" id="ARBA00022989"/>
    </source>
</evidence>
<dbReference type="UniPathway" id="UPA00834">
    <property type="reaction ID" value="UER00712"/>
</dbReference>
<dbReference type="GO" id="GO:0048034">
    <property type="term" value="P:heme O biosynthetic process"/>
    <property type="evidence" value="ECO:0007669"/>
    <property type="project" value="UniProtKB-UniRule"/>
</dbReference>
<dbReference type="GO" id="GO:0005886">
    <property type="term" value="C:plasma membrane"/>
    <property type="evidence" value="ECO:0007669"/>
    <property type="project" value="UniProtKB-SubCell"/>
</dbReference>
<feature type="transmembrane region" description="Helical" evidence="9">
    <location>
        <begin position="122"/>
        <end position="142"/>
    </location>
</feature>
<comment type="function">
    <text evidence="9">Converts heme B (protoheme IX) to heme O by substitution of the vinyl group on carbon 2 of heme B porphyrin ring with a hydroxyethyl farnesyl side group.</text>
</comment>
<proteinExistence type="inferred from homology"/>
<dbReference type="HAMAP" id="MF_00154">
    <property type="entry name" value="CyoE_CtaB"/>
    <property type="match status" value="1"/>
</dbReference>
<evidence type="ECO:0000256" key="1">
    <source>
        <dbReference type="ARBA" id="ARBA00004651"/>
    </source>
</evidence>
<evidence type="ECO:0000256" key="9">
    <source>
        <dbReference type="HAMAP-Rule" id="MF_00154"/>
    </source>
</evidence>
<dbReference type="EC" id="2.5.1.141" evidence="9"/>
<organism evidence="10 11">
    <name type="scientific">Acinetobacter apis</name>
    <dbReference type="NCBI Taxonomy" id="1229165"/>
    <lineage>
        <taxon>Bacteria</taxon>
        <taxon>Pseudomonadati</taxon>
        <taxon>Pseudomonadota</taxon>
        <taxon>Gammaproteobacteria</taxon>
        <taxon>Moraxellales</taxon>
        <taxon>Moraxellaceae</taxon>
        <taxon>Acinetobacter</taxon>
    </lineage>
</organism>
<keyword evidence="7 9" id="KW-0472">Membrane</keyword>
<comment type="miscellaneous">
    <text evidence="9">Carbon 2 of the heme B porphyrin ring is defined according to the Fischer nomenclature.</text>
</comment>
<keyword evidence="4 9" id="KW-0812">Transmembrane</keyword>
<comment type="similarity">
    <text evidence="9">Belongs to the UbiA prenyltransferase family. Protoheme IX farnesyltransferase subfamily.</text>
</comment>
<feature type="transmembrane region" description="Helical" evidence="9">
    <location>
        <begin position="21"/>
        <end position="45"/>
    </location>
</feature>
<protein>
    <recommendedName>
        <fullName evidence="9">Protoheme IX farnesyltransferase</fullName>
        <ecNumber evidence="9">2.5.1.141</ecNumber>
    </recommendedName>
    <alternativeName>
        <fullName evidence="9">Heme B farnesyltransferase</fullName>
    </alternativeName>
    <alternativeName>
        <fullName evidence="9">Heme O synthase</fullName>
    </alternativeName>
</protein>
<dbReference type="EMBL" id="FZLN01000001">
    <property type="protein sequence ID" value="SNQ28875.1"/>
    <property type="molecule type" value="Genomic_DNA"/>
</dbReference>
<evidence type="ECO:0000256" key="7">
    <source>
        <dbReference type="ARBA" id="ARBA00023136"/>
    </source>
</evidence>
<evidence type="ECO:0000256" key="2">
    <source>
        <dbReference type="ARBA" id="ARBA00022475"/>
    </source>
</evidence>
<feature type="transmembrane region" description="Helical" evidence="9">
    <location>
        <begin position="95"/>
        <end position="116"/>
    </location>
</feature>
<gene>
    <name evidence="9" type="primary">cyoE</name>
    <name evidence="10" type="ORF">SAMN05444584_0803</name>
</gene>
<dbReference type="AlphaFoldDB" id="A0A217EED0"/>
<dbReference type="PANTHER" id="PTHR43448:SF2">
    <property type="entry name" value="PROTOHEME IX FARNESYLTRANSFERASE, MITOCHONDRIAL"/>
    <property type="match status" value="1"/>
</dbReference>
<keyword evidence="5 9" id="KW-1133">Transmembrane helix</keyword>
<feature type="transmembrane region" description="Helical" evidence="9">
    <location>
        <begin position="247"/>
        <end position="267"/>
    </location>
</feature>
<evidence type="ECO:0000313" key="10">
    <source>
        <dbReference type="EMBL" id="SNQ28875.1"/>
    </source>
</evidence>
<keyword evidence="3 9" id="KW-0808">Transferase</keyword>
<keyword evidence="6 9" id="KW-0350">Heme biosynthesis</keyword>
<dbReference type="InterPro" id="IPR006369">
    <property type="entry name" value="Protohaem_IX_farnesylTrfase"/>
</dbReference>
<feature type="transmembrane region" description="Helical" evidence="9">
    <location>
        <begin position="279"/>
        <end position="298"/>
    </location>
</feature>
<dbReference type="Proteomes" id="UP000243463">
    <property type="component" value="Unassembled WGS sequence"/>
</dbReference>
<feature type="transmembrane region" description="Helical" evidence="9">
    <location>
        <begin position="51"/>
        <end position="75"/>
    </location>
</feature>
<evidence type="ECO:0000256" key="4">
    <source>
        <dbReference type="ARBA" id="ARBA00022692"/>
    </source>
</evidence>
<name>A0A217EED0_9GAMM</name>
<dbReference type="Gene3D" id="1.10.357.140">
    <property type="entry name" value="UbiA prenyltransferase"/>
    <property type="match status" value="1"/>
</dbReference>
<dbReference type="FunFam" id="1.10.357.140:FF:000001">
    <property type="entry name" value="Protoheme IX farnesyltransferase"/>
    <property type="match status" value="1"/>
</dbReference>
<dbReference type="InterPro" id="IPR000537">
    <property type="entry name" value="UbiA_prenyltransferase"/>
</dbReference>
<dbReference type="InterPro" id="IPR030470">
    <property type="entry name" value="UbiA_prenylTrfase_CS"/>
</dbReference>
<comment type="subcellular location">
    <subcellularLocation>
        <location evidence="1 9">Cell membrane</location>
        <topology evidence="1 9">Multi-pass membrane protein</topology>
    </subcellularLocation>
</comment>
<feature type="transmembrane region" description="Helical" evidence="9">
    <location>
        <begin position="224"/>
        <end position="241"/>
    </location>
</feature>
<keyword evidence="11" id="KW-1185">Reference proteome</keyword>
<keyword evidence="2 9" id="KW-1003">Cell membrane</keyword>
<comment type="pathway">
    <text evidence="9">Porphyrin-containing compound metabolism; heme O biosynthesis; heme O from protoheme: step 1/1.</text>
</comment>
<dbReference type="PANTHER" id="PTHR43448">
    <property type="entry name" value="PROTOHEME IX FARNESYLTRANSFERASE, MITOCHONDRIAL"/>
    <property type="match status" value="1"/>
</dbReference>
<dbReference type="GO" id="GO:0008495">
    <property type="term" value="F:protoheme IX farnesyltransferase activity"/>
    <property type="evidence" value="ECO:0007669"/>
    <property type="project" value="UniProtKB-UniRule"/>
</dbReference>
<dbReference type="PROSITE" id="PS00943">
    <property type="entry name" value="UBIA"/>
    <property type="match status" value="1"/>
</dbReference>
<comment type="catalytic activity">
    <reaction evidence="8 9">
        <text>heme b + (2E,6E)-farnesyl diphosphate + H2O = Fe(II)-heme o + diphosphate</text>
        <dbReference type="Rhea" id="RHEA:28070"/>
        <dbReference type="ChEBI" id="CHEBI:15377"/>
        <dbReference type="ChEBI" id="CHEBI:33019"/>
        <dbReference type="ChEBI" id="CHEBI:60344"/>
        <dbReference type="ChEBI" id="CHEBI:60530"/>
        <dbReference type="ChEBI" id="CHEBI:175763"/>
        <dbReference type="EC" id="2.5.1.141"/>
    </reaction>
</comment>
<evidence type="ECO:0000313" key="11">
    <source>
        <dbReference type="Proteomes" id="UP000243463"/>
    </source>
</evidence>